<evidence type="ECO:0000313" key="5">
    <source>
        <dbReference type="Proteomes" id="UP001501570"/>
    </source>
</evidence>
<proteinExistence type="predicted"/>
<evidence type="ECO:0000259" key="3">
    <source>
        <dbReference type="Pfam" id="PF22725"/>
    </source>
</evidence>
<accession>A0ABP9RQP8</accession>
<sequence>MSVSPTEQPIGVAVVGAGYWGPNLVRNFQASPSFRLRWLCDLDVARAQRVLGGYSTVEVTGELDRVLDDPHVQAVAIATPAGTHLDVARSALRAGKHVLVEKPLAARYSDGQLLVEEADRRGLVLMCDHTYCYTPAVLRIRELLRGGALGELHYLDSVRINLGLVQRDIDVIWDLAPHDLSIMDFVLPENVRPVAVAAAGADPIGAGRSCVAYLTLRLTGGAIAHVHVNWLSPIKVRTTLIGGSKRTVVWDDVNPTQRVSVYDRGVDVAGPDELGAEQRREMLISYRSGDMVAPAMPEREALRSMVEEYATAIRTGRPPLTDGRAGLRVLEILEAASRSLAEGGALIALESALAESALTDSPSPGSPLARSPLAAGPLTGTALTEVTA</sequence>
<dbReference type="PANTHER" id="PTHR43377">
    <property type="entry name" value="BILIVERDIN REDUCTASE A"/>
    <property type="match status" value="1"/>
</dbReference>
<dbReference type="PANTHER" id="PTHR43377:SF6">
    <property type="entry name" value="GFO_IDH_MOCA-LIKE OXIDOREDUCTASE N-TERMINAL DOMAIN-CONTAINING PROTEIN"/>
    <property type="match status" value="1"/>
</dbReference>
<reference evidence="5" key="1">
    <citation type="journal article" date="2019" name="Int. J. Syst. Evol. Microbiol.">
        <title>The Global Catalogue of Microorganisms (GCM) 10K type strain sequencing project: providing services to taxonomists for standard genome sequencing and annotation.</title>
        <authorList>
            <consortium name="The Broad Institute Genomics Platform"/>
            <consortium name="The Broad Institute Genome Sequencing Center for Infectious Disease"/>
            <person name="Wu L."/>
            <person name="Ma J."/>
        </authorList>
    </citation>
    <scope>NUCLEOTIDE SEQUENCE [LARGE SCALE GENOMIC DNA]</scope>
    <source>
        <strain evidence="5">JCM 18304</strain>
    </source>
</reference>
<dbReference type="SUPFAM" id="SSF55347">
    <property type="entry name" value="Glyceraldehyde-3-phosphate dehydrogenase-like, C-terminal domain"/>
    <property type="match status" value="1"/>
</dbReference>
<feature type="domain" description="GFO/IDH/MocA-like oxidoreductase" evidence="3">
    <location>
        <begin position="138"/>
        <end position="247"/>
    </location>
</feature>
<dbReference type="Pfam" id="PF22725">
    <property type="entry name" value="GFO_IDH_MocA_C3"/>
    <property type="match status" value="1"/>
</dbReference>
<feature type="region of interest" description="Disordered" evidence="1">
    <location>
        <begin position="357"/>
        <end position="388"/>
    </location>
</feature>
<dbReference type="InterPro" id="IPR036291">
    <property type="entry name" value="NAD(P)-bd_dom_sf"/>
</dbReference>
<feature type="domain" description="Gfo/Idh/MocA-like oxidoreductase N-terminal" evidence="2">
    <location>
        <begin position="10"/>
        <end position="129"/>
    </location>
</feature>
<evidence type="ECO:0000259" key="2">
    <source>
        <dbReference type="Pfam" id="PF01408"/>
    </source>
</evidence>
<dbReference type="SUPFAM" id="SSF51735">
    <property type="entry name" value="NAD(P)-binding Rossmann-fold domains"/>
    <property type="match status" value="1"/>
</dbReference>
<dbReference type="InterPro" id="IPR000683">
    <property type="entry name" value="Gfo/Idh/MocA-like_OxRdtase_N"/>
</dbReference>
<dbReference type="InterPro" id="IPR051450">
    <property type="entry name" value="Gfo/Idh/MocA_Oxidoreductases"/>
</dbReference>
<protein>
    <submittedName>
        <fullName evidence="4">Gfo/Idh/MocA family oxidoreductase</fullName>
    </submittedName>
</protein>
<dbReference type="RefSeq" id="WP_345628466.1">
    <property type="nucleotide sequence ID" value="NZ_BAABJQ010000005.1"/>
</dbReference>
<comment type="caution">
    <text evidence="4">The sequence shown here is derived from an EMBL/GenBank/DDBJ whole genome shotgun (WGS) entry which is preliminary data.</text>
</comment>
<name>A0ABP9RQP8_9ACTN</name>
<dbReference type="Proteomes" id="UP001501570">
    <property type="component" value="Unassembled WGS sequence"/>
</dbReference>
<keyword evidence="5" id="KW-1185">Reference proteome</keyword>
<dbReference type="InterPro" id="IPR055170">
    <property type="entry name" value="GFO_IDH_MocA-like_dom"/>
</dbReference>
<dbReference type="Pfam" id="PF01408">
    <property type="entry name" value="GFO_IDH_MocA"/>
    <property type="match status" value="1"/>
</dbReference>
<organism evidence="4 5">
    <name type="scientific">Rugosimonospora acidiphila</name>
    <dbReference type="NCBI Taxonomy" id="556531"/>
    <lineage>
        <taxon>Bacteria</taxon>
        <taxon>Bacillati</taxon>
        <taxon>Actinomycetota</taxon>
        <taxon>Actinomycetes</taxon>
        <taxon>Micromonosporales</taxon>
        <taxon>Micromonosporaceae</taxon>
        <taxon>Rugosimonospora</taxon>
    </lineage>
</organism>
<dbReference type="Gene3D" id="3.40.50.720">
    <property type="entry name" value="NAD(P)-binding Rossmann-like Domain"/>
    <property type="match status" value="1"/>
</dbReference>
<dbReference type="EMBL" id="BAABJQ010000005">
    <property type="protein sequence ID" value="GAA5183041.1"/>
    <property type="molecule type" value="Genomic_DNA"/>
</dbReference>
<gene>
    <name evidence="4" type="ORF">GCM10023322_21340</name>
</gene>
<evidence type="ECO:0000313" key="4">
    <source>
        <dbReference type="EMBL" id="GAA5183041.1"/>
    </source>
</evidence>
<evidence type="ECO:0000256" key="1">
    <source>
        <dbReference type="SAM" id="MobiDB-lite"/>
    </source>
</evidence>
<dbReference type="Gene3D" id="3.30.360.10">
    <property type="entry name" value="Dihydrodipicolinate Reductase, domain 2"/>
    <property type="match status" value="1"/>
</dbReference>